<feature type="region of interest" description="Disordered" evidence="1">
    <location>
        <begin position="1"/>
        <end position="26"/>
    </location>
</feature>
<feature type="compositionally biased region" description="Basic and acidic residues" evidence="1">
    <location>
        <begin position="10"/>
        <end position="26"/>
    </location>
</feature>
<organism evidence="2 3">
    <name type="scientific">Nitzschia inconspicua</name>
    <dbReference type="NCBI Taxonomy" id="303405"/>
    <lineage>
        <taxon>Eukaryota</taxon>
        <taxon>Sar</taxon>
        <taxon>Stramenopiles</taxon>
        <taxon>Ochrophyta</taxon>
        <taxon>Bacillariophyta</taxon>
        <taxon>Bacillariophyceae</taxon>
        <taxon>Bacillariophycidae</taxon>
        <taxon>Bacillariales</taxon>
        <taxon>Bacillariaceae</taxon>
        <taxon>Nitzschia</taxon>
    </lineage>
</organism>
<proteinExistence type="predicted"/>
<name>A0A9K3PTJ9_9STRA</name>
<sequence length="115" mass="12566">MAPNGRILKPYRDAKAPTRTRQEKEKLKSIGCILGHFSKSTVGYPPKAAVLVAAEEMNTDAVQNKESNNKPPTTTRREQAEGSPAEDGSGGAAKKLSRTNWKTVENFPLLRDAML</sequence>
<feature type="region of interest" description="Disordered" evidence="1">
    <location>
        <begin position="60"/>
        <end position="100"/>
    </location>
</feature>
<feature type="compositionally biased region" description="Polar residues" evidence="1">
    <location>
        <begin position="60"/>
        <end position="74"/>
    </location>
</feature>
<dbReference type="AlphaFoldDB" id="A0A9K3PTJ9"/>
<evidence type="ECO:0000256" key="1">
    <source>
        <dbReference type="SAM" id="MobiDB-lite"/>
    </source>
</evidence>
<gene>
    <name evidence="2" type="ORF">IV203_015537</name>
</gene>
<accession>A0A9K3PTJ9</accession>
<evidence type="ECO:0000313" key="2">
    <source>
        <dbReference type="EMBL" id="KAG7358948.1"/>
    </source>
</evidence>
<evidence type="ECO:0000313" key="3">
    <source>
        <dbReference type="Proteomes" id="UP000693970"/>
    </source>
</evidence>
<comment type="caution">
    <text evidence="2">The sequence shown here is derived from an EMBL/GenBank/DDBJ whole genome shotgun (WGS) entry which is preliminary data.</text>
</comment>
<dbReference type="Proteomes" id="UP000693970">
    <property type="component" value="Unassembled WGS sequence"/>
</dbReference>
<reference evidence="2" key="1">
    <citation type="journal article" date="2021" name="Sci. Rep.">
        <title>Diploid genomic architecture of Nitzschia inconspicua, an elite biomass production diatom.</title>
        <authorList>
            <person name="Oliver A."/>
            <person name="Podell S."/>
            <person name="Pinowska A."/>
            <person name="Traller J.C."/>
            <person name="Smith S.R."/>
            <person name="McClure R."/>
            <person name="Beliaev A."/>
            <person name="Bohutskyi P."/>
            <person name="Hill E.A."/>
            <person name="Rabines A."/>
            <person name="Zheng H."/>
            <person name="Allen L.Z."/>
            <person name="Kuo A."/>
            <person name="Grigoriev I.V."/>
            <person name="Allen A.E."/>
            <person name="Hazlebeck D."/>
            <person name="Allen E.E."/>
        </authorList>
    </citation>
    <scope>NUCLEOTIDE SEQUENCE</scope>
    <source>
        <strain evidence="2">Hildebrandi</strain>
    </source>
</reference>
<reference evidence="2" key="2">
    <citation type="submission" date="2021-04" db="EMBL/GenBank/DDBJ databases">
        <authorList>
            <person name="Podell S."/>
        </authorList>
    </citation>
    <scope>NUCLEOTIDE SEQUENCE</scope>
    <source>
        <strain evidence="2">Hildebrandi</strain>
    </source>
</reference>
<keyword evidence="3" id="KW-1185">Reference proteome</keyword>
<protein>
    <submittedName>
        <fullName evidence="2">Uncharacterized protein</fullName>
    </submittedName>
</protein>
<dbReference type="EMBL" id="JAGRRH010000014">
    <property type="protein sequence ID" value="KAG7358948.1"/>
    <property type="molecule type" value="Genomic_DNA"/>
</dbReference>